<proteinExistence type="predicted"/>
<keyword evidence="7" id="KW-0067">ATP-binding</keyword>
<dbReference type="InterPro" id="IPR011712">
    <property type="entry name" value="Sig_transdc_His_kin_sub3_dim/P"/>
</dbReference>
<sequence>MEGAVLGSATVELFTVVDEVGVGARCTYLLAVALLTVRRRWPLAAVLAALPAAVTGYLWLAPMFALSTAAAVLGNRLVVYACALLMFLVAAIPWCEEIRDWSMSHWVTALLGPGLFSAGPLALGRLARIRGELSLRVRELTESRERERLLVAQEAVAAERARLAREMHDAVSHHVNLISVEAGVLSLTADHADARQAGQRISALSSTTLDELRDMLGILRSPSEPEPSPGLAELPALIASSGLDVNLASRLPSDARWSAATELAAYRTVQESLTNAAKHAPGSRVTVTLTATAGADRPVGELTVEVHNGPPATGTTRPTPGGAGHGLVGLRERAALLGGTVTAERTDDGGHLVRACLP</sequence>
<protein>
    <recommendedName>
        <fullName evidence="2">histidine kinase</fullName>
        <ecNumber evidence="2">2.7.13.3</ecNumber>
    </recommendedName>
</protein>
<evidence type="ECO:0000259" key="11">
    <source>
        <dbReference type="Pfam" id="PF07730"/>
    </source>
</evidence>
<accession>A0A401QSR9</accession>
<reference evidence="12 13" key="1">
    <citation type="journal article" date="2019" name="Microbiol. Resour. Announc.">
        <title>Draft Genome Sequence of the Most Traditional epsilon-Poly-l-Lysine Producer, Streptomyces albulus NBRC14147.</title>
        <authorList>
            <person name="Yamanaka K."/>
            <person name="Hamano Y."/>
        </authorList>
    </citation>
    <scope>NUCLEOTIDE SEQUENCE [LARGE SCALE GENOMIC DNA]</scope>
    <source>
        <strain evidence="12 13">NBRC 14147</strain>
    </source>
</reference>
<evidence type="ECO:0000313" key="13">
    <source>
        <dbReference type="Proteomes" id="UP000288351"/>
    </source>
</evidence>
<evidence type="ECO:0000256" key="5">
    <source>
        <dbReference type="ARBA" id="ARBA00022741"/>
    </source>
</evidence>
<dbReference type="PANTHER" id="PTHR24421:SF10">
    <property type="entry name" value="NITRATE_NITRITE SENSOR PROTEIN NARQ"/>
    <property type="match status" value="1"/>
</dbReference>
<feature type="domain" description="Signal transduction histidine kinase subgroup 3 dimerisation and phosphoacceptor" evidence="11">
    <location>
        <begin position="159"/>
        <end position="222"/>
    </location>
</feature>
<feature type="transmembrane region" description="Helical" evidence="9">
    <location>
        <begin position="77"/>
        <end position="94"/>
    </location>
</feature>
<feature type="transmembrane region" description="Helical" evidence="9">
    <location>
        <begin position="106"/>
        <end position="126"/>
    </location>
</feature>
<dbReference type="EMBL" id="BHXC01000006">
    <property type="protein sequence ID" value="GCB88451.1"/>
    <property type="molecule type" value="Genomic_DNA"/>
</dbReference>
<dbReference type="CDD" id="cd16917">
    <property type="entry name" value="HATPase_UhpB-NarQ-NarX-like"/>
    <property type="match status" value="1"/>
</dbReference>
<dbReference type="Proteomes" id="UP000288351">
    <property type="component" value="Unassembled WGS sequence"/>
</dbReference>
<evidence type="ECO:0000256" key="4">
    <source>
        <dbReference type="ARBA" id="ARBA00022679"/>
    </source>
</evidence>
<keyword evidence="5" id="KW-0547">Nucleotide-binding</keyword>
<keyword evidence="3" id="KW-0597">Phosphoprotein</keyword>
<dbReference type="SUPFAM" id="SSF55874">
    <property type="entry name" value="ATPase domain of HSP90 chaperone/DNA topoisomerase II/histidine kinase"/>
    <property type="match status" value="1"/>
</dbReference>
<keyword evidence="9" id="KW-1133">Transmembrane helix</keyword>
<dbReference type="Gene3D" id="1.20.5.1930">
    <property type="match status" value="1"/>
</dbReference>
<gene>
    <name evidence="12" type="ORF">SALB_01121</name>
</gene>
<evidence type="ECO:0000256" key="3">
    <source>
        <dbReference type="ARBA" id="ARBA00022553"/>
    </source>
</evidence>
<feature type="transmembrane region" description="Helical" evidence="9">
    <location>
        <begin position="43"/>
        <end position="65"/>
    </location>
</feature>
<dbReference type="Pfam" id="PF07730">
    <property type="entry name" value="HisKA_3"/>
    <property type="match status" value="1"/>
</dbReference>
<evidence type="ECO:0000256" key="7">
    <source>
        <dbReference type="ARBA" id="ARBA00022840"/>
    </source>
</evidence>
<keyword evidence="9" id="KW-0472">Membrane</keyword>
<evidence type="ECO:0000256" key="2">
    <source>
        <dbReference type="ARBA" id="ARBA00012438"/>
    </source>
</evidence>
<keyword evidence="8" id="KW-0902">Two-component regulatory system</keyword>
<organism evidence="12 13">
    <name type="scientific">Streptomyces noursei</name>
    <name type="common">Streptomyces albulus</name>
    <dbReference type="NCBI Taxonomy" id="1971"/>
    <lineage>
        <taxon>Bacteria</taxon>
        <taxon>Bacillati</taxon>
        <taxon>Actinomycetota</taxon>
        <taxon>Actinomycetes</taxon>
        <taxon>Kitasatosporales</taxon>
        <taxon>Streptomycetaceae</taxon>
        <taxon>Streptomyces</taxon>
    </lineage>
</organism>
<name>A0A401QSR9_STRNR</name>
<dbReference type="GO" id="GO:0016020">
    <property type="term" value="C:membrane"/>
    <property type="evidence" value="ECO:0007669"/>
    <property type="project" value="InterPro"/>
</dbReference>
<dbReference type="GO" id="GO:0005524">
    <property type="term" value="F:ATP binding"/>
    <property type="evidence" value="ECO:0007669"/>
    <property type="project" value="UniProtKB-KW"/>
</dbReference>
<feature type="domain" description="Histidine kinase/HSP90-like ATPase" evidence="10">
    <location>
        <begin position="262"/>
        <end position="358"/>
    </location>
</feature>
<comment type="catalytic activity">
    <reaction evidence="1">
        <text>ATP + protein L-histidine = ADP + protein N-phospho-L-histidine.</text>
        <dbReference type="EC" id="2.7.13.3"/>
    </reaction>
</comment>
<keyword evidence="6 12" id="KW-0418">Kinase</keyword>
<dbReference type="GO" id="GO:0046983">
    <property type="term" value="F:protein dimerization activity"/>
    <property type="evidence" value="ECO:0007669"/>
    <property type="project" value="InterPro"/>
</dbReference>
<evidence type="ECO:0000256" key="6">
    <source>
        <dbReference type="ARBA" id="ARBA00022777"/>
    </source>
</evidence>
<dbReference type="EC" id="2.7.13.3" evidence="2"/>
<evidence type="ECO:0000256" key="9">
    <source>
        <dbReference type="SAM" id="Phobius"/>
    </source>
</evidence>
<dbReference type="GO" id="GO:0000155">
    <property type="term" value="F:phosphorelay sensor kinase activity"/>
    <property type="evidence" value="ECO:0007669"/>
    <property type="project" value="InterPro"/>
</dbReference>
<dbReference type="InterPro" id="IPR036890">
    <property type="entry name" value="HATPase_C_sf"/>
</dbReference>
<dbReference type="AlphaFoldDB" id="A0A401QSR9"/>
<dbReference type="Gene3D" id="3.30.565.10">
    <property type="entry name" value="Histidine kinase-like ATPase, C-terminal domain"/>
    <property type="match status" value="1"/>
</dbReference>
<evidence type="ECO:0000256" key="1">
    <source>
        <dbReference type="ARBA" id="ARBA00000085"/>
    </source>
</evidence>
<comment type="caution">
    <text evidence="12">The sequence shown here is derived from an EMBL/GenBank/DDBJ whole genome shotgun (WGS) entry which is preliminary data.</text>
</comment>
<dbReference type="InterPro" id="IPR003594">
    <property type="entry name" value="HATPase_dom"/>
</dbReference>
<keyword evidence="4" id="KW-0808">Transferase</keyword>
<keyword evidence="9" id="KW-0812">Transmembrane</keyword>
<dbReference type="Pfam" id="PF02518">
    <property type="entry name" value="HATPase_c"/>
    <property type="match status" value="1"/>
</dbReference>
<dbReference type="InterPro" id="IPR050482">
    <property type="entry name" value="Sensor_HK_TwoCompSys"/>
</dbReference>
<evidence type="ECO:0000313" key="12">
    <source>
        <dbReference type="EMBL" id="GCB88451.1"/>
    </source>
</evidence>
<dbReference type="PANTHER" id="PTHR24421">
    <property type="entry name" value="NITRATE/NITRITE SENSOR PROTEIN NARX-RELATED"/>
    <property type="match status" value="1"/>
</dbReference>
<evidence type="ECO:0000256" key="8">
    <source>
        <dbReference type="ARBA" id="ARBA00023012"/>
    </source>
</evidence>
<evidence type="ECO:0000259" key="10">
    <source>
        <dbReference type="Pfam" id="PF02518"/>
    </source>
</evidence>